<dbReference type="PROSITE" id="PS51645">
    <property type="entry name" value="PHR_CRY_ALPHA_BETA"/>
    <property type="match status" value="1"/>
</dbReference>
<dbReference type="PANTHER" id="PTHR11455">
    <property type="entry name" value="CRYPTOCHROME"/>
    <property type="match status" value="1"/>
</dbReference>
<evidence type="ECO:0000256" key="2">
    <source>
        <dbReference type="ARBA" id="ARBA00022630"/>
    </source>
</evidence>
<dbReference type="InterPro" id="IPR006050">
    <property type="entry name" value="DNA_photolyase_N"/>
</dbReference>
<dbReference type="GO" id="GO:0006139">
    <property type="term" value="P:nucleobase-containing compound metabolic process"/>
    <property type="evidence" value="ECO:0007669"/>
    <property type="project" value="UniProtKB-ARBA"/>
</dbReference>
<evidence type="ECO:0000256" key="3">
    <source>
        <dbReference type="ARBA" id="ARBA00022827"/>
    </source>
</evidence>
<dbReference type="InterPro" id="IPR018394">
    <property type="entry name" value="DNA_photolyase_1_CS_C"/>
</dbReference>
<keyword evidence="2 5" id="KW-0285">Flavoprotein</keyword>
<feature type="site" description="Electron transfer via tryptophanyl radical" evidence="6">
    <location>
        <position position="395"/>
    </location>
</feature>
<protein>
    <submittedName>
        <fullName evidence="10">Deoxyribodipyrimidine photo-lyase</fullName>
    </submittedName>
</protein>
<feature type="site" description="Electron transfer via tryptophanyl radical" evidence="6">
    <location>
        <position position="316"/>
    </location>
</feature>
<feature type="compositionally biased region" description="Basic and acidic residues" evidence="8">
    <location>
        <begin position="507"/>
        <end position="522"/>
    </location>
</feature>
<dbReference type="PROSITE" id="PS00394">
    <property type="entry name" value="DNA_PHOTOLYASES_1_1"/>
    <property type="match status" value="1"/>
</dbReference>
<dbReference type="GO" id="GO:0071949">
    <property type="term" value="F:FAD binding"/>
    <property type="evidence" value="ECO:0007669"/>
    <property type="project" value="TreeGrafter"/>
</dbReference>
<keyword evidence="11" id="KW-1185">Reference proteome</keyword>
<feature type="binding site" evidence="5">
    <location>
        <position position="229"/>
    </location>
    <ligand>
        <name>FAD</name>
        <dbReference type="ChEBI" id="CHEBI:57692"/>
    </ligand>
</feature>
<keyword evidence="10" id="KW-0456">Lyase</keyword>
<dbReference type="PROSITE" id="PS00691">
    <property type="entry name" value="DNA_PHOTOLYASES_1_2"/>
    <property type="match status" value="1"/>
</dbReference>
<reference evidence="11" key="1">
    <citation type="submission" date="2016-09" db="EMBL/GenBank/DDBJ databases">
        <authorList>
            <person name="Varghese N."/>
            <person name="Submissions S."/>
        </authorList>
    </citation>
    <scope>NUCLEOTIDE SEQUENCE [LARGE SCALE GENOMIC DNA]</scope>
    <source>
        <strain evidence="11">JS23</strain>
    </source>
</reference>
<dbReference type="OrthoDB" id="9772484at2"/>
<feature type="compositionally biased region" description="Acidic residues" evidence="8">
    <location>
        <begin position="523"/>
        <end position="532"/>
    </location>
</feature>
<dbReference type="Gene3D" id="1.10.579.10">
    <property type="entry name" value="DNA Cyclobutane Dipyrimidine Photolyase, subunit A, domain 3"/>
    <property type="match status" value="1"/>
</dbReference>
<dbReference type="Pfam" id="PF00875">
    <property type="entry name" value="DNA_photolyase"/>
    <property type="match status" value="1"/>
</dbReference>
<keyword evidence="4 7" id="KW-0157">Chromophore</keyword>
<dbReference type="InterPro" id="IPR005101">
    <property type="entry name" value="Cryptochr/Photolyase_FAD-bd"/>
</dbReference>
<organism evidence="10 11">
    <name type="scientific">Chitinasiproducens palmae</name>
    <dbReference type="NCBI Taxonomy" id="1770053"/>
    <lineage>
        <taxon>Bacteria</taxon>
        <taxon>Pseudomonadati</taxon>
        <taxon>Pseudomonadota</taxon>
        <taxon>Betaproteobacteria</taxon>
        <taxon>Burkholderiales</taxon>
        <taxon>Burkholderiaceae</taxon>
        <taxon>Chitinasiproducens</taxon>
    </lineage>
</organism>
<dbReference type="InterPro" id="IPR036155">
    <property type="entry name" value="Crypto/Photolyase_N_sf"/>
</dbReference>
<feature type="site" description="Electron transfer via tryptophanyl radical" evidence="6">
    <location>
        <position position="372"/>
    </location>
</feature>
<dbReference type="SUPFAM" id="SSF52425">
    <property type="entry name" value="Cryptochrome/photolyase, N-terminal domain"/>
    <property type="match status" value="1"/>
</dbReference>
<dbReference type="GO" id="GO:0006950">
    <property type="term" value="P:response to stress"/>
    <property type="evidence" value="ECO:0007669"/>
    <property type="project" value="UniProtKB-ARBA"/>
</dbReference>
<keyword evidence="3 5" id="KW-0274">FAD</keyword>
<gene>
    <name evidence="10" type="ORF">SAMN05216551_103350</name>
</gene>
<evidence type="ECO:0000256" key="5">
    <source>
        <dbReference type="PIRSR" id="PIRSR602081-1"/>
    </source>
</evidence>
<comment type="similarity">
    <text evidence="7">Belongs to the DNA photolyase family.</text>
</comment>
<evidence type="ECO:0000256" key="8">
    <source>
        <dbReference type="SAM" id="MobiDB-lite"/>
    </source>
</evidence>
<dbReference type="PANTHER" id="PTHR11455:SF9">
    <property type="entry name" value="CRYPTOCHROME CIRCADIAN CLOCK 5 ISOFORM X1"/>
    <property type="match status" value="1"/>
</dbReference>
<evidence type="ECO:0000313" key="11">
    <source>
        <dbReference type="Proteomes" id="UP000243719"/>
    </source>
</evidence>
<name>A0A1H2PNU1_9BURK</name>
<comment type="cofactor">
    <cofactor evidence="5">
        <name>FAD</name>
        <dbReference type="ChEBI" id="CHEBI:57692"/>
    </cofactor>
    <text evidence="5">Binds 1 FAD per subunit.</text>
</comment>
<dbReference type="Gene3D" id="1.25.40.80">
    <property type="match status" value="1"/>
</dbReference>
<evidence type="ECO:0000313" key="10">
    <source>
        <dbReference type="EMBL" id="SDV47854.1"/>
    </source>
</evidence>
<proteinExistence type="inferred from homology"/>
<dbReference type="SUPFAM" id="SSF48173">
    <property type="entry name" value="Cryptochrome/photolyase FAD-binding domain"/>
    <property type="match status" value="1"/>
</dbReference>
<dbReference type="Pfam" id="PF03441">
    <property type="entry name" value="FAD_binding_7"/>
    <property type="match status" value="1"/>
</dbReference>
<accession>A0A1H2PNU1</accession>
<sequence>MTDFNRALVWFRRDLRISDHAALYHALSRAREVCAVFVFDTDILAGLPSDDRRVAFIHESVAALDAELRAAGSALHVVHGRAIDLIPQVARACDAQAVFVNGDVEPAAVARDEAVAETLAEADIAYHAFEDRSIVAPAALLNKAGKPYTVFTPYKRAWLARAVPDELGAFETVPLLERMASRERLPLLRDSRVPTLASLGFGAAQSPTEGGSDAAVAQLDAFLERIARYHRDRDTPAIDAQSGLGIHLRHGTLSPRAAARAAYAASLHARERDGAETWLSELAWRDFFAQILHHHPRLVQHRHRASFKPAYDRIVWADGKEADRHFRAWCEGRTGYPIVDAGMRQLVQSGFMHNRLRMITASFLCKDLGIDWRRGESFFERHLNDFELSSNNGNWQWAASSGCDAQPWFRIFNPVEQSRRFDANGDFIRKWVPELAPLPASALHAPWQAAATLLAEAGITIGDDASHTYPGPIVDHREAREATLQRYDVVREARLTGQPGAVGRGKRGGDGWSDGHDGHDGNDGNDGDDSEDAGAGTGEGDDQAA</sequence>
<dbReference type="RefSeq" id="WP_139169545.1">
    <property type="nucleotide sequence ID" value="NZ_FNLO01000003.1"/>
</dbReference>
<dbReference type="AlphaFoldDB" id="A0A1H2PNU1"/>
<feature type="binding site" evidence="5">
    <location>
        <position position="278"/>
    </location>
    <ligand>
        <name>FAD</name>
        <dbReference type="ChEBI" id="CHEBI:57692"/>
    </ligand>
</feature>
<dbReference type="Gene3D" id="3.40.50.620">
    <property type="entry name" value="HUPs"/>
    <property type="match status" value="1"/>
</dbReference>
<feature type="binding site" evidence="5">
    <location>
        <begin position="281"/>
        <end position="288"/>
    </location>
    <ligand>
        <name>FAD</name>
        <dbReference type="ChEBI" id="CHEBI:57692"/>
    </ligand>
</feature>
<dbReference type="InterPro" id="IPR036134">
    <property type="entry name" value="Crypto/Photolyase_FAD-like_sf"/>
</dbReference>
<evidence type="ECO:0000256" key="7">
    <source>
        <dbReference type="RuleBase" id="RU004182"/>
    </source>
</evidence>
<dbReference type="GO" id="GO:0003904">
    <property type="term" value="F:deoxyribodipyrimidine photo-lyase activity"/>
    <property type="evidence" value="ECO:0007669"/>
    <property type="project" value="TreeGrafter"/>
</dbReference>
<comment type="cofactor">
    <cofactor evidence="1">
        <name>(6R)-5,10-methylene-5,6,7,8-tetrahydrofolate</name>
        <dbReference type="ChEBI" id="CHEBI:15636"/>
    </cofactor>
</comment>
<evidence type="ECO:0000256" key="1">
    <source>
        <dbReference type="ARBA" id="ARBA00001932"/>
    </source>
</evidence>
<dbReference type="STRING" id="1770053.SAMN05216551_103350"/>
<dbReference type="InterPro" id="IPR014729">
    <property type="entry name" value="Rossmann-like_a/b/a_fold"/>
</dbReference>
<dbReference type="GO" id="GO:0003677">
    <property type="term" value="F:DNA binding"/>
    <property type="evidence" value="ECO:0007669"/>
    <property type="project" value="TreeGrafter"/>
</dbReference>
<dbReference type="PRINTS" id="PR00147">
    <property type="entry name" value="DNAPHOTLYASE"/>
</dbReference>
<evidence type="ECO:0000256" key="4">
    <source>
        <dbReference type="ARBA" id="ARBA00022991"/>
    </source>
</evidence>
<evidence type="ECO:0000256" key="6">
    <source>
        <dbReference type="PIRSR" id="PIRSR602081-2"/>
    </source>
</evidence>
<dbReference type="InterPro" id="IPR002081">
    <property type="entry name" value="Cryptochrome/DNA_photolyase_1"/>
</dbReference>
<dbReference type="EMBL" id="FNLO01000003">
    <property type="protein sequence ID" value="SDV47854.1"/>
    <property type="molecule type" value="Genomic_DNA"/>
</dbReference>
<dbReference type="Proteomes" id="UP000243719">
    <property type="component" value="Unassembled WGS sequence"/>
</dbReference>
<dbReference type="GO" id="GO:0009416">
    <property type="term" value="P:response to light stimulus"/>
    <property type="evidence" value="ECO:0007669"/>
    <property type="project" value="TreeGrafter"/>
</dbReference>
<feature type="region of interest" description="Disordered" evidence="8">
    <location>
        <begin position="493"/>
        <end position="545"/>
    </location>
</feature>
<feature type="domain" description="Photolyase/cryptochrome alpha/beta" evidence="9">
    <location>
        <begin position="5"/>
        <end position="134"/>
    </location>
</feature>
<evidence type="ECO:0000259" key="9">
    <source>
        <dbReference type="PROSITE" id="PS51645"/>
    </source>
</evidence>